<evidence type="ECO:0000313" key="1">
    <source>
        <dbReference type="EMBL" id="PNT96726.1"/>
    </source>
</evidence>
<dbReference type="AlphaFoldDB" id="A0A2K2F9W7"/>
<accession>A0A2K2F9W7</accession>
<gene>
    <name evidence="1" type="ORF">CDQ84_14655</name>
</gene>
<organism evidence="1 2">
    <name type="scientific">Clostridium thermosuccinogenes</name>
    <dbReference type="NCBI Taxonomy" id="84032"/>
    <lineage>
        <taxon>Bacteria</taxon>
        <taxon>Bacillati</taxon>
        <taxon>Bacillota</taxon>
        <taxon>Clostridia</taxon>
        <taxon>Eubacteriales</taxon>
        <taxon>Clostridiaceae</taxon>
        <taxon>Clostridium</taxon>
    </lineage>
</organism>
<protein>
    <submittedName>
        <fullName evidence="1">Uncharacterized protein</fullName>
    </submittedName>
</protein>
<dbReference type="Proteomes" id="UP000236151">
    <property type="component" value="Unassembled WGS sequence"/>
</dbReference>
<sequence length="358" mass="42183">MENIYWVEEWAKIRQNEVVRLPKSFKIHEDFLGHISTEDFETAFREIWEIYINIYGDIAKSPETFGMPLYEIKNYNSFTTQARDSRNAPYRPFHLLYNLLVSGSFHNGDFIIDISNFKAVNKVRNSNILLKRLSDYGFFFEGLKNYKVTNQNISMFYPNNNGVMLVLKLMAEKAHTTNRLNDFFSCHYKLFQDDMKTANYGMGADIVADKMHNEEEQEFIYEMDAILRGMGYFAKPKEWNEGPGYAYYDKESVMKSNGPYHYWMLSWKTELILYLRIRNASMCLDYLKQCPDTVKQIFLRGDSGCKNRLNGTCKFGQEYSIDGDTYWRCGCCNAPFYFKPIKEDIPHYIKLVELGLKK</sequence>
<keyword evidence="2" id="KW-1185">Reference proteome</keyword>
<dbReference type="RefSeq" id="WP_103082482.1">
    <property type="nucleotide sequence ID" value="NZ_CP021850.1"/>
</dbReference>
<dbReference type="EMBL" id="NIOJ01000045">
    <property type="protein sequence ID" value="PNT96726.1"/>
    <property type="molecule type" value="Genomic_DNA"/>
</dbReference>
<dbReference type="KEGG" id="cthd:CDO33_12205"/>
<dbReference type="OrthoDB" id="1954069at2"/>
<evidence type="ECO:0000313" key="2">
    <source>
        <dbReference type="Proteomes" id="UP000236151"/>
    </source>
</evidence>
<reference evidence="1 2" key="1">
    <citation type="submission" date="2017-06" db="EMBL/GenBank/DDBJ databases">
        <title>Investigating the central metabolism of Clostridium thermosuccinogenes.</title>
        <authorList>
            <person name="Koendjbiharie J.G."/>
            <person name="van Kranenburg R."/>
        </authorList>
    </citation>
    <scope>NUCLEOTIDE SEQUENCE [LARGE SCALE GENOMIC DNA]</scope>
    <source>
        <strain evidence="1 2">DSM 5806</strain>
    </source>
</reference>
<name>A0A2K2F9W7_9CLOT</name>
<proteinExistence type="predicted"/>
<comment type="caution">
    <text evidence="1">The sequence shown here is derived from an EMBL/GenBank/DDBJ whole genome shotgun (WGS) entry which is preliminary data.</text>
</comment>